<name>B6AIK6_CRYMR</name>
<keyword evidence="4" id="KW-0653">Protein transport</keyword>
<proteinExistence type="predicted"/>
<dbReference type="OrthoDB" id="341482at2759"/>
<keyword evidence="2" id="KW-0813">Transport</keyword>
<organism evidence="8 9">
    <name type="scientific">Cryptosporidium muris (strain RN66)</name>
    <dbReference type="NCBI Taxonomy" id="441375"/>
    <lineage>
        <taxon>Eukaryota</taxon>
        <taxon>Sar</taxon>
        <taxon>Alveolata</taxon>
        <taxon>Apicomplexa</taxon>
        <taxon>Conoidasida</taxon>
        <taxon>Coccidia</taxon>
        <taxon>Eucoccidiorida</taxon>
        <taxon>Eimeriorina</taxon>
        <taxon>Cryptosporidiidae</taxon>
        <taxon>Cryptosporidium</taxon>
    </lineage>
</organism>
<dbReference type="PANTHER" id="PTHR13257:SF0">
    <property type="entry name" value="NUCLEAR PORE COMPLEX PROTEIN NUP88"/>
    <property type="match status" value="1"/>
</dbReference>
<keyword evidence="7" id="KW-0539">Nucleus</keyword>
<dbReference type="OMA" id="IGINIRI"/>
<sequence length="853" mass="98600">MNKNICSRIIWQNSYADPPNIGINIRIQCTKVLEFHNNANIEVVFDINVNSINSASSELFTYISVSNNEDFILLRSSVCCILAKIPWEKSINKRKTKNKILNNRLISGNTRDNLIYNKSSHSYGLFEVDNDDFNFYSGFSRYEDDQNILNVEYIFVMNIDNIFLEYYNKNSNFKIVSSEWYAIDDNAIIILTSESINNINYSSSQNIDNYIGRLHILDISNIVDNVSEEDNKDIISKGITETRVITIPNSNSEFVDFCFGTGPDLWNMISIFILCSNGTIWYICPVISNNLVLPSFTYQTLYSTLLEQDFLAEAPDNTKLSNGYNLKLQRLINILTMNLRDLTNNDLNTENKIDNIRIKIPYDLTIPTPIPVKLGISYGNFENDFNNKLINIKNSCIKISCITNFPLLVLLIISSNNNIGIFSGGFYSFPYYNSEDKGEIVDLENEYLTCIQKISIPSNNNKININNGINNLYCIYKYESIIKNMKDIKYTICIGVNNSMYVINLSWLEYLTSSCIKSGIHDKIDDILRFLSEYPILESNCIINGDDTNLILEGNNFNTCNIVFNLLENDKCKIFLLAPILQLNNEDKSINNNNEIINNIDHFYDINEYMIKVNNIKIPHNDNLNDSKSLDIIDFLKVDSEYMNNLDVNFPSEGIIKQFFKDFHNQLQKEIQMPSYQGSYYIEGIKLLSKLNKDFLLRIDICEEPINNIIKTIKPRISLINSLYNNIKDTNTEILERENKINMKIKDILENGDKLSKYIQKIKNLLICELDNARIQYHQEITIPQLLILLSKAQLKLSNALLSSIDDNNYLNTNIINLFEYYSKRNENLMINFEDLQNKILQINKLISKDYQA</sequence>
<dbReference type="AlphaFoldDB" id="B6AIK6"/>
<dbReference type="GO" id="GO:0000055">
    <property type="term" value="P:ribosomal large subunit export from nucleus"/>
    <property type="evidence" value="ECO:0007669"/>
    <property type="project" value="InterPro"/>
</dbReference>
<dbReference type="VEuPathDB" id="CryptoDB:CMU_031880"/>
<dbReference type="PANTHER" id="PTHR13257">
    <property type="entry name" value="NUCLEOPORIN NUP84-RELATED"/>
    <property type="match status" value="1"/>
</dbReference>
<dbReference type="GO" id="GO:0006406">
    <property type="term" value="P:mRNA export from nucleus"/>
    <property type="evidence" value="ECO:0007669"/>
    <property type="project" value="TreeGrafter"/>
</dbReference>
<dbReference type="GeneID" id="6997483"/>
<dbReference type="InterPro" id="IPR037700">
    <property type="entry name" value="NUP88/NUP82"/>
</dbReference>
<keyword evidence="9" id="KW-1185">Reference proteome</keyword>
<dbReference type="GO" id="GO:0000056">
    <property type="term" value="P:ribosomal small subunit export from nucleus"/>
    <property type="evidence" value="ECO:0007669"/>
    <property type="project" value="InterPro"/>
</dbReference>
<reference evidence="8" key="1">
    <citation type="submission" date="2008-06" db="EMBL/GenBank/DDBJ databases">
        <authorList>
            <person name="Lorenzi H."/>
            <person name="Inman J."/>
            <person name="Miller J."/>
            <person name="Schobel S."/>
            <person name="Amedeo P."/>
            <person name="Caler E.V."/>
            <person name="da Silva J."/>
        </authorList>
    </citation>
    <scope>NUCLEOTIDE SEQUENCE [LARGE SCALE GENOMIC DNA]</scope>
    <source>
        <strain evidence="8">RN66</strain>
    </source>
</reference>
<evidence type="ECO:0000256" key="3">
    <source>
        <dbReference type="ARBA" id="ARBA00022816"/>
    </source>
</evidence>
<gene>
    <name evidence="8" type="ORF">CMU_031880</name>
</gene>
<keyword evidence="5" id="KW-0811">Translocation</keyword>
<accession>B6AIK6</accession>
<evidence type="ECO:0000313" key="8">
    <source>
        <dbReference type="EMBL" id="EEA08047.1"/>
    </source>
</evidence>
<evidence type="ECO:0000313" key="9">
    <source>
        <dbReference type="Proteomes" id="UP000001460"/>
    </source>
</evidence>
<protein>
    <submittedName>
        <fullName evidence="8">Uncharacterized protein</fullName>
    </submittedName>
</protein>
<dbReference type="RefSeq" id="XP_002142396.1">
    <property type="nucleotide sequence ID" value="XM_002142360.1"/>
</dbReference>
<dbReference type="EMBL" id="DS989736">
    <property type="protein sequence ID" value="EEA08047.1"/>
    <property type="molecule type" value="Genomic_DNA"/>
</dbReference>
<evidence type="ECO:0000256" key="7">
    <source>
        <dbReference type="ARBA" id="ARBA00023242"/>
    </source>
</evidence>
<dbReference type="GO" id="GO:0017056">
    <property type="term" value="F:structural constituent of nuclear pore"/>
    <property type="evidence" value="ECO:0007669"/>
    <property type="project" value="InterPro"/>
</dbReference>
<keyword evidence="6" id="KW-0906">Nuclear pore complex</keyword>
<evidence type="ECO:0000256" key="2">
    <source>
        <dbReference type="ARBA" id="ARBA00022448"/>
    </source>
</evidence>
<evidence type="ECO:0000256" key="4">
    <source>
        <dbReference type="ARBA" id="ARBA00022927"/>
    </source>
</evidence>
<evidence type="ECO:0000256" key="6">
    <source>
        <dbReference type="ARBA" id="ARBA00023132"/>
    </source>
</evidence>
<comment type="subcellular location">
    <subcellularLocation>
        <location evidence="1">Nucleus</location>
        <location evidence="1">Nuclear pore complex</location>
    </subcellularLocation>
</comment>
<keyword evidence="3" id="KW-0509">mRNA transport</keyword>
<evidence type="ECO:0000256" key="5">
    <source>
        <dbReference type="ARBA" id="ARBA00023010"/>
    </source>
</evidence>
<evidence type="ECO:0000256" key="1">
    <source>
        <dbReference type="ARBA" id="ARBA00004567"/>
    </source>
</evidence>
<dbReference type="GO" id="GO:0006606">
    <property type="term" value="P:protein import into nucleus"/>
    <property type="evidence" value="ECO:0007669"/>
    <property type="project" value="TreeGrafter"/>
</dbReference>
<dbReference type="GO" id="GO:0005643">
    <property type="term" value="C:nuclear pore"/>
    <property type="evidence" value="ECO:0007669"/>
    <property type="project" value="UniProtKB-SubCell"/>
</dbReference>
<dbReference type="Proteomes" id="UP000001460">
    <property type="component" value="Unassembled WGS sequence"/>
</dbReference>